<feature type="region of interest" description="Disordered" evidence="2">
    <location>
        <begin position="713"/>
        <end position="800"/>
    </location>
</feature>
<dbReference type="Pfam" id="PF20399">
    <property type="entry name" value="PH_20"/>
    <property type="match status" value="1"/>
</dbReference>
<keyword evidence="1" id="KW-0597">Phosphoprotein</keyword>
<accession>A0A448YT82</accession>
<evidence type="ECO:0000313" key="4">
    <source>
        <dbReference type="EMBL" id="VEU24118.1"/>
    </source>
</evidence>
<dbReference type="InterPro" id="IPR046869">
    <property type="entry name" value="SLM1/RGC1-like_PH"/>
</dbReference>
<reference evidence="4 5" key="1">
    <citation type="submission" date="2018-12" db="EMBL/GenBank/DDBJ databases">
        <authorList>
            <person name="Tiukova I."/>
            <person name="Dainat J."/>
        </authorList>
    </citation>
    <scope>NUCLEOTIDE SEQUENCE [LARGE SCALE GENOMIC DNA]</scope>
</reference>
<dbReference type="InterPro" id="IPR046868">
    <property type="entry name" value="BAR_4"/>
</dbReference>
<gene>
    <name evidence="4" type="ORF">BRENAR_LOCUS4846</name>
</gene>
<dbReference type="OrthoDB" id="2264563at2759"/>
<dbReference type="SUPFAM" id="SSF50729">
    <property type="entry name" value="PH domain-like"/>
    <property type="match status" value="1"/>
</dbReference>
<organism evidence="4 5">
    <name type="scientific">Brettanomyces naardenensis</name>
    <name type="common">Yeast</name>
    <dbReference type="NCBI Taxonomy" id="13370"/>
    <lineage>
        <taxon>Eukaryota</taxon>
        <taxon>Fungi</taxon>
        <taxon>Dikarya</taxon>
        <taxon>Ascomycota</taxon>
        <taxon>Saccharomycotina</taxon>
        <taxon>Pichiomycetes</taxon>
        <taxon>Pichiales</taxon>
        <taxon>Pichiaceae</taxon>
        <taxon>Brettanomyces</taxon>
    </lineage>
</organism>
<feature type="compositionally biased region" description="Low complexity" evidence="2">
    <location>
        <begin position="676"/>
        <end position="686"/>
    </location>
</feature>
<protein>
    <submittedName>
        <fullName evidence="4">DEKNAAC105332</fullName>
    </submittedName>
</protein>
<dbReference type="EMBL" id="CAACVR010000075">
    <property type="protein sequence ID" value="VEU24118.1"/>
    <property type="molecule type" value="Genomic_DNA"/>
</dbReference>
<dbReference type="PROSITE" id="PS50003">
    <property type="entry name" value="PH_DOMAIN"/>
    <property type="match status" value="1"/>
</dbReference>
<evidence type="ECO:0000259" key="3">
    <source>
        <dbReference type="PROSITE" id="PS50003"/>
    </source>
</evidence>
<sequence length="969" mass="106541">MSQPTNNAREGPLANPAIRPSKSHSSQPSLSSVRSRPYSLGNHSASALVGSEYTMVPLRRDGSYGETGQSVVAQPAVAQQVVSQPALGQQVAGQPVYGQSVYGQPVYSQSVVGQPVIGQPYLSANGQYSYAPSFHPAYAPSAYAPSAFGGSLYTPSIQASSISSAPLQPVFPLSDPTFANTNLLPPDNYHSPYYMPVHNTDESRPVEQLIRRFSVWKMLIKQIIFYFKEISIFKKQTYMGNKAMLENLEILRKQNSGKLKFRGSASAAAAKNLKKSMSSPDLTRMDPQQQQHLDIQGNPFAENNALGKFIQKAFLPPGDHSVMSLSTTLYNNHAALAERELITYNQLTLKLIPRLENLKESLNDTLKQIYSVKGSSDFKTRDLKTEIVKTGAILSDYVSSVELLTRGESKTSLGTVLKSEDHTDASKDPYLLRLKLDLQLKDQLFTEAHLKETYSDLQKKAVQLESILYGETQSCMGVFSNLVNAELDCVKDNLVADLSEGFLRNDTCVDWDYFVANDNGHNLLNETAAVSLEHAKQIRKKSDVVYPYQKDRISSCILSGYLERKSKYLKNYSKFYYVLTFNFLHEFKTKDRKRETSPAMSYSLDDMKVSPSADDARKFIIRMHLKDGSKSKYTFRCHSPEVAGRWLDCLADLCSFDNPMDRNNSLNEAIEQQEVQEAQAAQSGQQGLRQVSSEHSSLQGEADLYLSSVPSGAVGASGTSETFHSPSSSTSSNSHAKTDPNTSLSSLHLPTFRPVKASSEGNTPSEAAAPSEAAPPPPATTIAKVQHSHHSSSSLDSLKERVKSPLLSPSQMVMKIPPQQLSQAGRARIMSDESPGNEANDYFSFVAPRPRIPYRRSQAGIRSRSRSPSPAPALGGINEKLAQISIVEHGDPEDPQPRPHSQPQLSGLDRQRKIFQSQVKGGNDNTSGLLNLPTPNSNRASSFDESTMSPPIRTPGILPQNSVGDIFPR</sequence>
<evidence type="ECO:0000256" key="1">
    <source>
        <dbReference type="ARBA" id="ARBA00022553"/>
    </source>
</evidence>
<dbReference type="InParanoid" id="A0A448YT82"/>
<dbReference type="STRING" id="13370.A0A448YT82"/>
<dbReference type="SMART" id="SM00233">
    <property type="entry name" value="PH"/>
    <property type="match status" value="1"/>
</dbReference>
<feature type="compositionally biased region" description="Polar residues" evidence="2">
    <location>
        <begin position="919"/>
        <end position="949"/>
    </location>
</feature>
<evidence type="ECO:0000313" key="5">
    <source>
        <dbReference type="Proteomes" id="UP000290900"/>
    </source>
</evidence>
<keyword evidence="5" id="KW-1185">Reference proteome</keyword>
<feature type="compositionally biased region" description="Polar residues" evidence="2">
    <location>
        <begin position="739"/>
        <end position="748"/>
    </location>
</feature>
<feature type="compositionally biased region" description="Low complexity" evidence="2">
    <location>
        <begin position="713"/>
        <end position="734"/>
    </location>
</feature>
<feature type="region of interest" description="Disordered" evidence="2">
    <location>
        <begin position="919"/>
        <end position="969"/>
    </location>
</feature>
<feature type="region of interest" description="Disordered" evidence="2">
    <location>
        <begin position="1"/>
        <end position="41"/>
    </location>
</feature>
<evidence type="ECO:0000256" key="2">
    <source>
        <dbReference type="SAM" id="MobiDB-lite"/>
    </source>
</evidence>
<name>A0A448YT82_BRENA</name>
<dbReference type="PANTHER" id="PTHR31941:SF15">
    <property type="entry name" value="ACTIVATOR OF SKN7 PROTEIN 10-RELATED"/>
    <property type="match status" value="1"/>
</dbReference>
<feature type="domain" description="PH" evidence="3">
    <location>
        <begin position="555"/>
        <end position="655"/>
    </location>
</feature>
<feature type="compositionally biased region" description="Low complexity" evidence="2">
    <location>
        <begin position="19"/>
        <end position="37"/>
    </location>
</feature>
<feature type="compositionally biased region" description="Polar residues" evidence="2">
    <location>
        <begin position="687"/>
        <end position="696"/>
    </location>
</feature>
<dbReference type="PANTHER" id="PTHR31941">
    <property type="entry name" value="CYTOSKELETAL SIGNALING PROTEIN SLM1"/>
    <property type="match status" value="1"/>
</dbReference>
<dbReference type="Proteomes" id="UP000290900">
    <property type="component" value="Unassembled WGS sequence"/>
</dbReference>
<dbReference type="Pfam" id="PF20400">
    <property type="entry name" value="BAR_4"/>
    <property type="match status" value="1"/>
</dbReference>
<dbReference type="InterPro" id="IPR011993">
    <property type="entry name" value="PH-like_dom_sf"/>
</dbReference>
<dbReference type="AlphaFoldDB" id="A0A448YT82"/>
<feature type="region of interest" description="Disordered" evidence="2">
    <location>
        <begin position="676"/>
        <end position="696"/>
    </location>
</feature>
<proteinExistence type="predicted"/>
<dbReference type="Gene3D" id="2.30.29.30">
    <property type="entry name" value="Pleckstrin-homology domain (PH domain)/Phosphotyrosine-binding domain (PTB)"/>
    <property type="match status" value="1"/>
</dbReference>
<dbReference type="InterPro" id="IPR001849">
    <property type="entry name" value="PH_domain"/>
</dbReference>